<gene>
    <name evidence="2" type="ORF">CHILSU_LOCUS139</name>
</gene>
<protein>
    <submittedName>
        <fullName evidence="2">Uncharacterized protein</fullName>
    </submittedName>
</protein>
<feature type="region of interest" description="Disordered" evidence="1">
    <location>
        <begin position="44"/>
        <end position="63"/>
    </location>
</feature>
<evidence type="ECO:0000313" key="3">
    <source>
        <dbReference type="Proteomes" id="UP001153292"/>
    </source>
</evidence>
<evidence type="ECO:0000313" key="2">
    <source>
        <dbReference type="EMBL" id="CAH2979297.1"/>
    </source>
</evidence>
<dbReference type="EMBL" id="OU963894">
    <property type="protein sequence ID" value="CAH2979297.1"/>
    <property type="molecule type" value="Genomic_DNA"/>
</dbReference>
<feature type="compositionally biased region" description="Basic residues" evidence="1">
    <location>
        <begin position="47"/>
        <end position="63"/>
    </location>
</feature>
<proteinExistence type="predicted"/>
<sequence>MESHKAEKNRSKKQIKKNSTAYLCQREKANGKKRKFLDNMTEEEKHIKRAKGRKYYHKKKQEKKVKNIAEMTEREKRKQIKIWKEVTKKYREK</sequence>
<accession>A0ABN8L0C1</accession>
<name>A0ABN8L0C1_CHISP</name>
<dbReference type="Proteomes" id="UP001153292">
    <property type="component" value="Chromosome 1"/>
</dbReference>
<feature type="region of interest" description="Disordered" evidence="1">
    <location>
        <begin position="1"/>
        <end position="20"/>
    </location>
</feature>
<reference evidence="2" key="1">
    <citation type="submission" date="2021-12" db="EMBL/GenBank/DDBJ databases">
        <authorList>
            <person name="King R."/>
        </authorList>
    </citation>
    <scope>NUCLEOTIDE SEQUENCE</scope>
</reference>
<evidence type="ECO:0000256" key="1">
    <source>
        <dbReference type="SAM" id="MobiDB-lite"/>
    </source>
</evidence>
<organism evidence="2 3">
    <name type="scientific">Chilo suppressalis</name>
    <name type="common">Asiatic rice borer moth</name>
    <dbReference type="NCBI Taxonomy" id="168631"/>
    <lineage>
        <taxon>Eukaryota</taxon>
        <taxon>Metazoa</taxon>
        <taxon>Ecdysozoa</taxon>
        <taxon>Arthropoda</taxon>
        <taxon>Hexapoda</taxon>
        <taxon>Insecta</taxon>
        <taxon>Pterygota</taxon>
        <taxon>Neoptera</taxon>
        <taxon>Endopterygota</taxon>
        <taxon>Lepidoptera</taxon>
        <taxon>Glossata</taxon>
        <taxon>Ditrysia</taxon>
        <taxon>Pyraloidea</taxon>
        <taxon>Crambidae</taxon>
        <taxon>Crambinae</taxon>
        <taxon>Chilo</taxon>
    </lineage>
</organism>
<keyword evidence="3" id="KW-1185">Reference proteome</keyword>